<gene>
    <name evidence="3" type="ORF">SAMN02787144_1020157</name>
</gene>
<dbReference type="PROSITE" id="PS51257">
    <property type="entry name" value="PROKAR_LIPOPROTEIN"/>
    <property type="match status" value="1"/>
</dbReference>
<keyword evidence="2" id="KW-0732">Signal</keyword>
<dbReference type="EMBL" id="FPJO01000020">
    <property type="protein sequence ID" value="SFY36792.1"/>
    <property type="molecule type" value="Genomic_DNA"/>
</dbReference>
<reference evidence="3 4" key="1">
    <citation type="submission" date="2016-11" db="EMBL/GenBank/DDBJ databases">
        <authorList>
            <person name="Jaros S."/>
            <person name="Januszkiewicz K."/>
            <person name="Wedrychowicz H."/>
        </authorList>
    </citation>
    <scope>NUCLEOTIDE SEQUENCE [LARGE SCALE GENOMIC DNA]</scope>
    <source>
        <strain evidence="3 4">OK807</strain>
    </source>
</reference>
<dbReference type="RefSeq" id="WP_177328255.1">
    <property type="nucleotide sequence ID" value="NZ_FPJO01000020.1"/>
</dbReference>
<evidence type="ECO:0000313" key="4">
    <source>
        <dbReference type="Proteomes" id="UP000181909"/>
    </source>
</evidence>
<dbReference type="Proteomes" id="UP000181909">
    <property type="component" value="Unassembled WGS sequence"/>
</dbReference>
<proteinExistence type="predicted"/>
<accession>A0A1K2EPG7</accession>
<feature type="signal peptide" evidence="2">
    <location>
        <begin position="1"/>
        <end position="27"/>
    </location>
</feature>
<name>A0A1K2EPG7_STRAR</name>
<evidence type="ECO:0008006" key="5">
    <source>
        <dbReference type="Google" id="ProtNLM"/>
    </source>
</evidence>
<dbReference type="STRING" id="1893.SAMN02787144_1020157"/>
<feature type="chain" id="PRO_5012182380" description="Lipoprotein" evidence="2">
    <location>
        <begin position="28"/>
        <end position="180"/>
    </location>
</feature>
<organism evidence="3 4">
    <name type="scientific">Streptomyces atratus</name>
    <dbReference type="NCBI Taxonomy" id="1893"/>
    <lineage>
        <taxon>Bacteria</taxon>
        <taxon>Bacillati</taxon>
        <taxon>Actinomycetota</taxon>
        <taxon>Actinomycetes</taxon>
        <taxon>Kitasatosporales</taxon>
        <taxon>Streptomycetaceae</taxon>
        <taxon>Streptomyces</taxon>
    </lineage>
</organism>
<sequence>MKVKPRTIIVALIFCVLLAGCANDGKAADMNMQEAADYADEIMDATVGGIDPEVQWVHGPTTTGSCAVTRRRAVMTVVSAARRGNFLGLVERMWRSRDYRIKSVNSDTDSPAIYAQTRDGFGVTLIVGGEGQVFFEVDSPCVKESEVADPVAEPNGPTDTHGEIIPRPNVHSDFWSAGAS</sequence>
<evidence type="ECO:0000256" key="1">
    <source>
        <dbReference type="SAM" id="MobiDB-lite"/>
    </source>
</evidence>
<protein>
    <recommendedName>
        <fullName evidence="5">Lipoprotein</fullName>
    </recommendedName>
</protein>
<feature type="region of interest" description="Disordered" evidence="1">
    <location>
        <begin position="149"/>
        <end position="180"/>
    </location>
</feature>
<evidence type="ECO:0000313" key="3">
    <source>
        <dbReference type="EMBL" id="SFY36792.1"/>
    </source>
</evidence>
<evidence type="ECO:0000256" key="2">
    <source>
        <dbReference type="SAM" id="SignalP"/>
    </source>
</evidence>
<dbReference type="AlphaFoldDB" id="A0A1K2EPG7"/>